<dbReference type="GO" id="GO:0016594">
    <property type="term" value="F:glycine binding"/>
    <property type="evidence" value="ECO:0007669"/>
    <property type="project" value="TreeGrafter"/>
</dbReference>
<dbReference type="EMBL" id="CP137757">
    <property type="protein sequence ID" value="WPF25248.1"/>
    <property type="molecule type" value="Genomic_DNA"/>
</dbReference>
<dbReference type="InterPro" id="IPR015422">
    <property type="entry name" value="PyrdxlP-dep_Trfase_small"/>
</dbReference>
<dbReference type="CDD" id="cd00613">
    <property type="entry name" value="GDC-P"/>
    <property type="match status" value="1"/>
</dbReference>
<evidence type="ECO:0000256" key="5">
    <source>
        <dbReference type="ARBA" id="ARBA00012134"/>
    </source>
</evidence>
<keyword evidence="7 13" id="KW-0560">Oxidoreductase</keyword>
<dbReference type="KEGG" id="cpsk:Q0N40_01460"/>
<dbReference type="FunFam" id="3.40.640.10:FF:000007">
    <property type="entry name" value="glycine dehydrogenase (Decarboxylating), mitochondrial"/>
    <property type="match status" value="1"/>
</dbReference>
<evidence type="ECO:0000256" key="8">
    <source>
        <dbReference type="ARBA" id="ARBA00049026"/>
    </source>
</evidence>
<feature type="modified residue" description="N6-(pyridoxal phosphate)lysine" evidence="9">
    <location>
        <position position="768"/>
    </location>
</feature>
<dbReference type="PANTHER" id="PTHR11773">
    <property type="entry name" value="GLYCINE DEHYDROGENASE, DECARBOXYLATING"/>
    <property type="match status" value="1"/>
</dbReference>
<dbReference type="Proteomes" id="UP001174314">
    <property type="component" value="Chromosome"/>
</dbReference>
<dbReference type="SUPFAM" id="SSF53383">
    <property type="entry name" value="PLP-dependent transferases"/>
    <property type="match status" value="2"/>
</dbReference>
<evidence type="ECO:0000256" key="1">
    <source>
        <dbReference type="ARBA" id="ARBA00001933"/>
    </source>
</evidence>
<dbReference type="Gene3D" id="3.40.640.10">
    <property type="entry name" value="Type I PLP-dependent aspartate aminotransferase-like (Major domain)"/>
    <property type="match status" value="2"/>
</dbReference>
<keyword evidence="6 9" id="KW-0663">Pyridoxal phosphate</keyword>
<dbReference type="NCBIfam" id="TIGR00461">
    <property type="entry name" value="gcvP"/>
    <property type="match status" value="1"/>
</dbReference>
<evidence type="ECO:0000256" key="3">
    <source>
        <dbReference type="ARBA" id="ARBA00010756"/>
    </source>
</evidence>
<dbReference type="Gene3D" id="3.90.1150.10">
    <property type="entry name" value="Aspartate Aminotransferase, domain 1"/>
    <property type="match status" value="2"/>
</dbReference>
<dbReference type="Pfam" id="PF02347">
    <property type="entry name" value="GDC-P"/>
    <property type="match status" value="2"/>
</dbReference>
<feature type="domain" description="Glycine cleavage system P-protein N-terminal" evidence="11">
    <location>
        <begin position="54"/>
        <end position="483"/>
    </location>
</feature>
<dbReference type="AlphaFoldDB" id="A0AAU0PZZ3"/>
<evidence type="ECO:0000259" key="12">
    <source>
        <dbReference type="Pfam" id="PF21478"/>
    </source>
</evidence>
<name>A0AAU0PZZ3_9CORY</name>
<comment type="function">
    <text evidence="2">The glycine cleavage system catalyzes the degradation of glycine. The P protein binds the alpha-amino group of glycine through its pyridoxal phosphate cofactor; CO(2) is released and the remaining methylamine moiety is then transferred to the lipoamide cofactor of the H protein.</text>
</comment>
<proteinExistence type="inferred from homology"/>
<protein>
    <recommendedName>
        <fullName evidence="5">glycine dehydrogenase (aminomethyl-transferring)</fullName>
        <ecNumber evidence="5">1.4.4.2</ecNumber>
    </recommendedName>
</protein>
<feature type="region of interest" description="Disordered" evidence="10">
    <location>
        <begin position="797"/>
        <end position="831"/>
    </location>
</feature>
<reference evidence="13 14" key="1">
    <citation type="submission" date="2023-10" db="EMBL/GenBank/DDBJ databases">
        <title>complete genome sequence of Corynebacterium pseudokroppenstedtii P15-C1.</title>
        <authorList>
            <person name="Bruggemann H."/>
            <person name="Poehlein A."/>
        </authorList>
    </citation>
    <scope>NUCLEOTIDE SEQUENCE [LARGE SCALE GENOMIC DNA]</scope>
    <source>
        <strain evidence="13 14">P15_C1</strain>
    </source>
</reference>
<dbReference type="PANTHER" id="PTHR11773:SF1">
    <property type="entry name" value="GLYCINE DEHYDROGENASE (DECARBOXYLATING), MITOCHONDRIAL"/>
    <property type="match status" value="1"/>
</dbReference>
<comment type="subunit">
    <text evidence="4">The glycine cleavage system is composed of four proteins: P, T, L and H.</text>
</comment>
<dbReference type="EC" id="1.4.4.2" evidence="5"/>
<evidence type="ECO:0000259" key="11">
    <source>
        <dbReference type="Pfam" id="PF02347"/>
    </source>
</evidence>
<gene>
    <name evidence="13" type="primary">gcvP</name>
    <name evidence="13" type="ORF">Q0N40_01460</name>
</gene>
<comment type="similarity">
    <text evidence="3">Belongs to the GcvP family.</text>
</comment>
<evidence type="ECO:0000256" key="6">
    <source>
        <dbReference type="ARBA" id="ARBA00022898"/>
    </source>
</evidence>
<organism evidence="13 14">
    <name type="scientific">Corynebacterium pseudokroppenstedtii</name>
    <dbReference type="NCBI Taxonomy" id="2804917"/>
    <lineage>
        <taxon>Bacteria</taxon>
        <taxon>Bacillati</taxon>
        <taxon>Actinomycetota</taxon>
        <taxon>Actinomycetes</taxon>
        <taxon>Mycobacteriales</taxon>
        <taxon>Corynebacteriaceae</taxon>
        <taxon>Corynebacterium</taxon>
    </lineage>
</organism>
<dbReference type="InterPro" id="IPR049315">
    <property type="entry name" value="GDC-P_N"/>
</dbReference>
<accession>A0AAU0PZZ3</accession>
<dbReference type="Pfam" id="PF21478">
    <property type="entry name" value="GcvP2_C"/>
    <property type="match status" value="1"/>
</dbReference>
<dbReference type="GO" id="GO:0005960">
    <property type="term" value="C:glycine cleavage complex"/>
    <property type="evidence" value="ECO:0007669"/>
    <property type="project" value="TreeGrafter"/>
</dbReference>
<evidence type="ECO:0000256" key="4">
    <source>
        <dbReference type="ARBA" id="ARBA00011690"/>
    </source>
</evidence>
<comment type="cofactor">
    <cofactor evidence="1 9">
        <name>pyridoxal 5'-phosphate</name>
        <dbReference type="ChEBI" id="CHEBI:597326"/>
    </cofactor>
</comment>
<evidence type="ECO:0000256" key="2">
    <source>
        <dbReference type="ARBA" id="ARBA00003788"/>
    </source>
</evidence>
<evidence type="ECO:0000256" key="7">
    <source>
        <dbReference type="ARBA" id="ARBA00023002"/>
    </source>
</evidence>
<feature type="compositionally biased region" description="Low complexity" evidence="10">
    <location>
        <begin position="1"/>
        <end position="13"/>
    </location>
</feature>
<evidence type="ECO:0000256" key="10">
    <source>
        <dbReference type="SAM" id="MobiDB-lite"/>
    </source>
</evidence>
<feature type="compositionally biased region" description="Low complexity" evidence="10">
    <location>
        <begin position="816"/>
        <end position="825"/>
    </location>
</feature>
<dbReference type="GO" id="GO:0030170">
    <property type="term" value="F:pyridoxal phosphate binding"/>
    <property type="evidence" value="ECO:0007669"/>
    <property type="project" value="TreeGrafter"/>
</dbReference>
<evidence type="ECO:0000313" key="13">
    <source>
        <dbReference type="EMBL" id="WPF25248.1"/>
    </source>
</evidence>
<dbReference type="GO" id="GO:0005829">
    <property type="term" value="C:cytosol"/>
    <property type="evidence" value="ECO:0007669"/>
    <property type="project" value="TreeGrafter"/>
</dbReference>
<dbReference type="InterPro" id="IPR015421">
    <property type="entry name" value="PyrdxlP-dep_Trfase_major"/>
</dbReference>
<dbReference type="InterPro" id="IPR015424">
    <property type="entry name" value="PyrdxlP-dep_Trfase"/>
</dbReference>
<dbReference type="RefSeq" id="WP_236881759.1">
    <property type="nucleotide sequence ID" value="NZ_CP137757.1"/>
</dbReference>
<dbReference type="InterPro" id="IPR020581">
    <property type="entry name" value="GDC_P"/>
</dbReference>
<feature type="compositionally biased region" description="Polar residues" evidence="10">
    <location>
        <begin position="21"/>
        <end position="39"/>
    </location>
</feature>
<dbReference type="FunFam" id="3.40.640.10:FF:000199">
    <property type="entry name" value="Glycine dehydrogenase [decarboxylating], mitochondrial"/>
    <property type="match status" value="1"/>
</dbReference>
<dbReference type="NCBIfam" id="NF003346">
    <property type="entry name" value="PRK04366.1"/>
    <property type="match status" value="1"/>
</dbReference>
<evidence type="ECO:0000313" key="14">
    <source>
        <dbReference type="Proteomes" id="UP001174314"/>
    </source>
</evidence>
<sequence>MSHPQSQQQSPQQAHPKFDPENTQGAAPASIKTTADLTAPLSSPRVSAASFPARHIGPNASSIQQMLQTLGYSSAHELADAALPDSIKNRELNLPPRRTEQDVLAALQVYADKNVQKKQLIGAGYYDTVTPAVIRRNIVENPGWYTAYTPYQPEISQGRLEALLNFQTAVGDLTGFDVVNASLLDEATAVAEAVQLMIRGGRRCKGGESVVLLDSACHLQVIAVVRSRAKAAGISLRVSTITTDTIADEENLVGVVIAQPGTTGEVRDLKPLIDAAKEKKALVTVDCDLLAQTLLASPGELGADIAVGSAQRFGVPLFFGGPHAAFMAVATSLTRKMPGRIVGVSKDEEGTPAYRLALQTREQHIRRDRATSNICTAQALLAVVAGMYAVWHGPDGLKEIAGRIHAHAAALADAVVAAGLRIEHDTFFDTVTVKHSTDNAARIAVARAHEEGFNLRELGGRLVGISIGESTTDTDIRQLAAILISAEGRDSGSGPDSLDEVRELTAGLPGDHRDVASAGTAHLPTELLRRDEILTHPIFHAITSETEMMRYLRMLSDRDLALDRTMIPLGSCTMKLNSAVEMEPITWPGFASIHPMAPDDQTAGWRELIHDLQDSLAEMTGYAAVSVQPNAGSQGEFAGLLAIRRYHQSRGDNERTICLIPESAHGTNAASAALAGLKVVAVKSRDDGSIDLDDLDAKLEKQGDKVAAIMITYPSTHGVYEEHVRDVCDKVHAAGAQVYIDGANLNALVGLAKPGQFGGDVSHLNLHKTFTIPHGGGGPGVGPLCVADHLVPFLPADPMETTSADAQRPGDGAGGSSDSTEGSSDAPSEAHGVPIAGATYGSAGVVPISWAYIALMGGDGLAAASEMALVNANYISHQLADDFPTLYTGKNGLVAHECILDLREITKRSGITAEDVSKRLMDFGFHAPTLAFPVPGTLMVEPTESEDKGELDRFIEAMRTIRREIDEVIDGTVAEEDSVIRHAPYTAWSVTRDDFDDAVSHGHFTREKAAFPVPGLRRTKYFPPVRRIDNAYGDRHVACSCPPLEDFAITDDEFNSLDK</sequence>
<feature type="domain" description="Glycine cleavage system P-protein N-terminal" evidence="11">
    <location>
        <begin position="522"/>
        <end position="795"/>
    </location>
</feature>
<keyword evidence="14" id="KW-1185">Reference proteome</keyword>
<feature type="domain" description="Glycine dehydrogenase C-terminal" evidence="12">
    <location>
        <begin position="864"/>
        <end position="985"/>
    </location>
</feature>
<evidence type="ECO:0000256" key="9">
    <source>
        <dbReference type="PIRSR" id="PIRSR603437-50"/>
    </source>
</evidence>
<dbReference type="GO" id="GO:0004375">
    <property type="term" value="F:glycine dehydrogenase (decarboxylating) activity"/>
    <property type="evidence" value="ECO:0007669"/>
    <property type="project" value="UniProtKB-EC"/>
</dbReference>
<comment type="catalytic activity">
    <reaction evidence="8">
        <text>N(6)-[(R)-lipoyl]-L-lysyl-[glycine-cleavage complex H protein] + glycine + H(+) = N(6)-[(R)-S(8)-aminomethyldihydrolipoyl]-L-lysyl-[glycine-cleavage complex H protein] + CO2</text>
        <dbReference type="Rhea" id="RHEA:24304"/>
        <dbReference type="Rhea" id="RHEA-COMP:10494"/>
        <dbReference type="Rhea" id="RHEA-COMP:10495"/>
        <dbReference type="ChEBI" id="CHEBI:15378"/>
        <dbReference type="ChEBI" id="CHEBI:16526"/>
        <dbReference type="ChEBI" id="CHEBI:57305"/>
        <dbReference type="ChEBI" id="CHEBI:83099"/>
        <dbReference type="ChEBI" id="CHEBI:83143"/>
        <dbReference type="EC" id="1.4.4.2"/>
    </reaction>
</comment>
<dbReference type="GO" id="GO:0019464">
    <property type="term" value="P:glycine decarboxylation via glycine cleavage system"/>
    <property type="evidence" value="ECO:0007669"/>
    <property type="project" value="TreeGrafter"/>
</dbReference>
<dbReference type="InterPro" id="IPR003437">
    <property type="entry name" value="GcvP"/>
</dbReference>
<feature type="region of interest" description="Disordered" evidence="10">
    <location>
        <begin position="1"/>
        <end position="39"/>
    </location>
</feature>
<dbReference type="InterPro" id="IPR049316">
    <property type="entry name" value="GDC-P_C"/>
</dbReference>